<dbReference type="InterPro" id="IPR054612">
    <property type="entry name" value="Phage_capsid-like_C"/>
</dbReference>
<proteinExistence type="predicted"/>
<reference evidence="4 5" key="1">
    <citation type="submission" date="2020-02" db="EMBL/GenBank/DDBJ databases">
        <title>Genome sequence of strain AETb3-4.</title>
        <authorList>
            <person name="Gao J."/>
            <person name="Zhang X."/>
        </authorList>
    </citation>
    <scope>NUCLEOTIDE SEQUENCE [LARGE SCALE GENOMIC DNA]</scope>
    <source>
        <strain evidence="4 5">AETb3-4</strain>
    </source>
</reference>
<dbReference type="InterPro" id="IPR024455">
    <property type="entry name" value="Phage_capsid"/>
</dbReference>
<accession>A0A7Y7IFX1</accession>
<keyword evidence="5" id="KW-1185">Reference proteome</keyword>
<dbReference type="Pfam" id="PF05065">
    <property type="entry name" value="Phage_capsid"/>
    <property type="match status" value="1"/>
</dbReference>
<feature type="region of interest" description="Disordered" evidence="2">
    <location>
        <begin position="110"/>
        <end position="129"/>
    </location>
</feature>
<comment type="caution">
    <text evidence="4">The sequence shown here is derived from an EMBL/GenBank/DDBJ whole genome shotgun (WGS) entry which is preliminary data.</text>
</comment>
<evidence type="ECO:0000259" key="3">
    <source>
        <dbReference type="Pfam" id="PF05065"/>
    </source>
</evidence>
<evidence type="ECO:0000313" key="5">
    <source>
        <dbReference type="Proteomes" id="UP000543556"/>
    </source>
</evidence>
<evidence type="ECO:0000256" key="2">
    <source>
        <dbReference type="SAM" id="MobiDB-lite"/>
    </source>
</evidence>
<dbReference type="RefSeq" id="WP_176634493.1">
    <property type="nucleotide sequence ID" value="NZ_JAAMFM010000008.1"/>
</dbReference>
<feature type="compositionally biased region" description="Low complexity" evidence="2">
    <location>
        <begin position="115"/>
        <end position="125"/>
    </location>
</feature>
<evidence type="ECO:0000256" key="1">
    <source>
        <dbReference type="ARBA" id="ARBA00004328"/>
    </source>
</evidence>
<dbReference type="EMBL" id="JAAMFM010000008">
    <property type="protein sequence ID" value="NVM94759.1"/>
    <property type="molecule type" value="Genomic_DNA"/>
</dbReference>
<protein>
    <submittedName>
        <fullName evidence="4">Phage major capsid protein</fullName>
    </submittedName>
</protein>
<dbReference type="Gene3D" id="3.30.2400.10">
    <property type="entry name" value="Major capsid protein gp5"/>
    <property type="match status" value="1"/>
</dbReference>
<evidence type="ECO:0000313" key="4">
    <source>
        <dbReference type="EMBL" id="NVM94759.1"/>
    </source>
</evidence>
<dbReference type="AlphaFoldDB" id="A0A7Y7IFX1"/>
<name>A0A7Y7IFX1_9MICC</name>
<dbReference type="Proteomes" id="UP000543556">
    <property type="component" value="Unassembled WGS sequence"/>
</dbReference>
<comment type="subcellular location">
    <subcellularLocation>
        <location evidence="1">Virion</location>
    </subcellularLocation>
</comment>
<dbReference type="SUPFAM" id="SSF56563">
    <property type="entry name" value="Major capsid protein gp5"/>
    <property type="match status" value="1"/>
</dbReference>
<organism evidence="4 5">
    <name type="scientific">Arthrobacter wenxiniae</name>
    <dbReference type="NCBI Taxonomy" id="2713570"/>
    <lineage>
        <taxon>Bacteria</taxon>
        <taxon>Bacillati</taxon>
        <taxon>Actinomycetota</taxon>
        <taxon>Actinomycetes</taxon>
        <taxon>Micrococcales</taxon>
        <taxon>Micrococcaceae</taxon>
        <taxon>Arthrobacter</taxon>
    </lineage>
</organism>
<feature type="domain" description="Phage capsid-like C-terminal" evidence="3">
    <location>
        <begin position="186"/>
        <end position="470"/>
    </location>
</feature>
<dbReference type="NCBIfam" id="TIGR01554">
    <property type="entry name" value="major_cap_HK97"/>
    <property type="match status" value="1"/>
</dbReference>
<gene>
    <name evidence="4" type="ORF">G6034_07525</name>
</gene>
<sequence length="476" mass="50936">MTIAELIRRVQENRAVKVREFNDTQADFDKLRAIREESSGRVSFTPEQARSYDSLWKSRASLDEEIKAFDARIAELEREQAQDDAVARAGAGPLYDSHGAPLERGRDAEAVQPVGRAGAGARSAGQKFTVRGSQDPAAVVAGQRFADHPAVQRARAADAAREQATTAMHGGITNLLRSLTTSGASAVVPVSWSSELIDLARNNAAVFKAGASLVPMGTQTVNIGRLTADPTSAFRTEGSAITASDPSFDMVTLVAKTMNCMVVVTNEWLQDAENAEDLVKNAMGRSMGLALDRLALYGGILTGDPSGANFPVPPNPRGVLAALNAVLPANVLGGSATNGTTPTNYAEWLALDYTLENLNETPTGLIVPSRLMQKYAGLVDTLGQPLRKPDDLNDLPVYVSNQVAKGMTKGTSSTAADAFIGNWEELLIGQRLEMTVQVLTERYADLGQTAFVITWRGDIQPARPSAFGVYRYLNGL</sequence>